<sequence>MKKLFLIVLFIASIVYIVYKFIILPSQEKKTSAQTNNNQVQETVYESAGSLILGFPDIPVYSNLVVDKSFKKELNGKTNYVATWFFEGDNKEIMKWYADEFVKTGWTVVGPFIYESENKLEIDAENSMYKLRLLNTEREEGDTGKPGELIMVEIIQK</sequence>
<evidence type="ECO:0000313" key="1">
    <source>
        <dbReference type="EMBL" id="OGK42076.1"/>
    </source>
</evidence>
<proteinExistence type="predicted"/>
<dbReference type="EMBL" id="MGAG01000005">
    <property type="protein sequence ID" value="OGK42076.1"/>
    <property type="molecule type" value="Genomic_DNA"/>
</dbReference>
<comment type="caution">
    <text evidence="1">The sequence shown here is derived from an EMBL/GenBank/DDBJ whole genome shotgun (WGS) entry which is preliminary data.</text>
</comment>
<accession>A0A1F7IFD4</accession>
<gene>
    <name evidence="1" type="ORF">A2954_03420</name>
</gene>
<organism evidence="1 2">
    <name type="scientific">Candidatus Roizmanbacteria bacterium RIFCSPLOWO2_01_FULL_37_12</name>
    <dbReference type="NCBI Taxonomy" id="1802056"/>
    <lineage>
        <taxon>Bacteria</taxon>
        <taxon>Candidatus Roizmaniibacteriota</taxon>
    </lineage>
</organism>
<dbReference type="Proteomes" id="UP000177698">
    <property type="component" value="Unassembled WGS sequence"/>
</dbReference>
<name>A0A1F7IFD4_9BACT</name>
<reference evidence="1 2" key="1">
    <citation type="journal article" date="2016" name="Nat. Commun.">
        <title>Thousands of microbial genomes shed light on interconnected biogeochemical processes in an aquifer system.</title>
        <authorList>
            <person name="Anantharaman K."/>
            <person name="Brown C.T."/>
            <person name="Hug L.A."/>
            <person name="Sharon I."/>
            <person name="Castelle C.J."/>
            <person name="Probst A.J."/>
            <person name="Thomas B.C."/>
            <person name="Singh A."/>
            <person name="Wilkins M.J."/>
            <person name="Karaoz U."/>
            <person name="Brodie E.L."/>
            <person name="Williams K.H."/>
            <person name="Hubbard S.S."/>
            <person name="Banfield J.F."/>
        </authorList>
    </citation>
    <scope>NUCLEOTIDE SEQUENCE [LARGE SCALE GENOMIC DNA]</scope>
</reference>
<evidence type="ECO:0000313" key="2">
    <source>
        <dbReference type="Proteomes" id="UP000177698"/>
    </source>
</evidence>
<dbReference type="AlphaFoldDB" id="A0A1F7IFD4"/>
<protein>
    <submittedName>
        <fullName evidence="1">Uncharacterized protein</fullName>
    </submittedName>
</protein>